<proteinExistence type="predicted"/>
<dbReference type="KEGG" id="csr:Cspa_c17140"/>
<dbReference type="InterPro" id="IPR011990">
    <property type="entry name" value="TPR-like_helical_dom_sf"/>
</dbReference>
<protein>
    <submittedName>
        <fullName evidence="1">Uncharacterized protein</fullName>
    </submittedName>
</protein>
<dbReference type="SUPFAM" id="SSF48452">
    <property type="entry name" value="TPR-like"/>
    <property type="match status" value="1"/>
</dbReference>
<name>M1MC26_9CLOT</name>
<keyword evidence="2" id="KW-1185">Reference proteome</keyword>
<evidence type="ECO:0000313" key="1">
    <source>
        <dbReference type="EMBL" id="AGF55484.1"/>
    </source>
</evidence>
<dbReference type="AlphaFoldDB" id="M1MC26"/>
<dbReference type="PATRIC" id="fig|931276.5.peg.1690"/>
<sequence length="167" mass="19795">MPLVDYVKCLDCIEHLYEIDKNNIYALIIECCVYQFHLGGIDEKLFRKLNNINDDNKKTMSIIKYIMSWYYRDNDEKNMISLLEESISLYDRYVSSYEKLGKVCIKQGNIIEGKKLIRKALNNIELIYDKDSIVDFTDFNEYIAENVIGIHLSSFNKERIEKIYNNC</sequence>
<accession>M1MC26</accession>
<dbReference type="Gene3D" id="1.25.40.10">
    <property type="entry name" value="Tetratricopeptide repeat domain"/>
    <property type="match status" value="1"/>
</dbReference>
<evidence type="ECO:0000313" key="2">
    <source>
        <dbReference type="Proteomes" id="UP000011728"/>
    </source>
</evidence>
<dbReference type="Proteomes" id="UP000011728">
    <property type="component" value="Chromosome"/>
</dbReference>
<reference evidence="1 2" key="1">
    <citation type="submission" date="2013-02" db="EMBL/GenBank/DDBJ databases">
        <title>Genome sequence of Clostridium saccharoperbutylacetonicum N1-4(HMT).</title>
        <authorList>
            <person name="Poehlein A."/>
            <person name="Daniel R."/>
        </authorList>
    </citation>
    <scope>NUCLEOTIDE SEQUENCE [LARGE SCALE GENOMIC DNA]</scope>
    <source>
        <strain evidence="2">N1-4(HMT)</strain>
    </source>
</reference>
<dbReference type="EMBL" id="CP004121">
    <property type="protein sequence ID" value="AGF55484.1"/>
    <property type="molecule type" value="Genomic_DNA"/>
</dbReference>
<dbReference type="eggNOG" id="ENOG502ZHR8">
    <property type="taxonomic scope" value="Bacteria"/>
</dbReference>
<dbReference type="HOGENOM" id="CLU_1591687_0_0_9"/>
<organism evidence="1 2">
    <name type="scientific">Clostridium saccharoperbutylacetonicum N1-4(HMT)</name>
    <dbReference type="NCBI Taxonomy" id="931276"/>
    <lineage>
        <taxon>Bacteria</taxon>
        <taxon>Bacillati</taxon>
        <taxon>Bacillota</taxon>
        <taxon>Clostridia</taxon>
        <taxon>Eubacteriales</taxon>
        <taxon>Clostridiaceae</taxon>
        <taxon>Clostridium</taxon>
    </lineage>
</organism>
<gene>
    <name evidence="1" type="ORF">Cspa_c17140</name>
</gene>